<evidence type="ECO:0000313" key="1">
    <source>
        <dbReference type="EMBL" id="CAB4126515.1"/>
    </source>
</evidence>
<dbReference type="EMBL" id="LR796205">
    <property type="protein sequence ID" value="CAB4126515.1"/>
    <property type="molecule type" value="Genomic_DNA"/>
</dbReference>
<proteinExistence type="predicted"/>
<accession>A0A6J5KZ09</accession>
<name>A0A6J5KZ09_9CAUD</name>
<sequence length="882" mass="98105">MAWKFVDEEEPTVKQNNGWRFVNEPEAGPADLYRVPEKTPEELKNMSVQERLDFAKDLTRQREYQTGKGFTKGLISGATLGLSEQEPGTRKAALGGPLGFVTPALKPTEEEHGVEAGKLVGSVLPINQLMKIFGPLGTLASKSPILQKPLAALARLTGVAGTGATYEGLQKGIKGEVPSADDLIEHGAQWAALDVALNSLGWAGRFTSNLLKKARGLKEPPHEVLNETINKLKDQGVDFTQPERVAAKALAILETAPREGAPPKPIKLPEKPKPSPIETIARENLTPVEALTKDLTDKKVSPTQFDKLAENEITFTEEKPSTPISFEDASNALDKGEIDLRMNQVFPERIREQELGQNIQMDLESTLQETKDITKPLYDEAYAAAETIHITPTTVTTIASDILQNLERLKTRPAGYNSVINTIENVFEDLGYIIERNEKGKFSSAHAAKESANGGDLIEIGKRLNEITDYDVLDATIKDRLKPITKAVKQDIRNALSSNEDALNAFEAAESLHGATAEKFNKDAIRRIRSSEAPEKFISDISSPSTLEALKDILQPKQMEAIERQLLEEMKEVNYLQARKLYSELKPHLSYEADLLGDQIVKSKIPTGTPAKTKAVQENILNDLSNSMVTGERPTKTLNLWQTPQGRELIKEALKGNKNKDEVIKFLKNQSFFDYASEFVNKDGKIDFKKFNNLMKDKEFVRNIKDIGGEEAVTFFRQMQGRVDNFDKLLSILDKLPPKLDSPRGKYLIQKSKEKALKTPKITGLAKDVLKPGQKIPKAEWGKERLKQMAAKDFPLQTKLKAFLDYLGISGKVALTTFGILKLGLPSASMTAISLKLLYNLATRPSTRKAFQKSMQKPKDLTQLINAWIHFEDLLDKDHEPE</sequence>
<organism evidence="1">
    <name type="scientific">uncultured Caudovirales phage</name>
    <dbReference type="NCBI Taxonomy" id="2100421"/>
    <lineage>
        <taxon>Viruses</taxon>
        <taxon>Duplodnaviria</taxon>
        <taxon>Heunggongvirae</taxon>
        <taxon>Uroviricota</taxon>
        <taxon>Caudoviricetes</taxon>
        <taxon>Peduoviridae</taxon>
        <taxon>Maltschvirus</taxon>
        <taxon>Maltschvirus maltsch</taxon>
    </lineage>
</organism>
<protein>
    <submittedName>
        <fullName evidence="1">Uncharacterized protein</fullName>
    </submittedName>
</protein>
<reference evidence="1" key="1">
    <citation type="submission" date="2020-04" db="EMBL/GenBank/DDBJ databases">
        <authorList>
            <person name="Chiriac C."/>
            <person name="Salcher M."/>
            <person name="Ghai R."/>
            <person name="Kavagutti S V."/>
        </authorList>
    </citation>
    <scope>NUCLEOTIDE SEQUENCE</scope>
</reference>
<gene>
    <name evidence="1" type="ORF">UFOVP80_14</name>
</gene>